<dbReference type="GO" id="GO:0000976">
    <property type="term" value="F:transcription cis-regulatory region binding"/>
    <property type="evidence" value="ECO:0007669"/>
    <property type="project" value="TreeGrafter"/>
</dbReference>
<dbReference type="CDD" id="cd12148">
    <property type="entry name" value="fungal_TF_MHR"/>
    <property type="match status" value="1"/>
</dbReference>
<dbReference type="InterPro" id="IPR021858">
    <property type="entry name" value="Fun_TF"/>
</dbReference>
<dbReference type="PANTHER" id="PTHR37534:SF4">
    <property type="entry name" value="ZN(II)2CYS6 TRANSCRIPTION FACTOR (EUROFUNG)"/>
    <property type="match status" value="1"/>
</dbReference>
<evidence type="ECO:0000313" key="5">
    <source>
        <dbReference type="Proteomes" id="UP000053095"/>
    </source>
</evidence>
<reference evidence="5" key="1">
    <citation type="journal article" date="2015" name="Genome Announc.">
        <title>Draft genome sequence of Talaromyces cellulolyticus strain Y-94, a source of lignocellulosic biomass-degrading enzymes.</title>
        <authorList>
            <person name="Fujii T."/>
            <person name="Koike H."/>
            <person name="Sawayama S."/>
            <person name="Yano S."/>
            <person name="Inoue H."/>
        </authorList>
    </citation>
    <scope>NUCLEOTIDE SEQUENCE [LARGE SCALE GENOMIC DNA]</scope>
    <source>
        <strain evidence="5">Y-94</strain>
    </source>
</reference>
<dbReference type="GO" id="GO:0005634">
    <property type="term" value="C:nucleus"/>
    <property type="evidence" value="ECO:0007669"/>
    <property type="project" value="UniProtKB-SubCell"/>
</dbReference>
<protein>
    <recommendedName>
        <fullName evidence="6">C6 transcription factor</fullName>
    </recommendedName>
</protein>
<name>A0A6V8HRB5_TALPI</name>
<comment type="caution">
    <text evidence="4">The sequence shown here is derived from an EMBL/GenBank/DDBJ whole genome shotgun (WGS) entry which is preliminary data.</text>
</comment>
<feature type="compositionally biased region" description="Polar residues" evidence="3">
    <location>
        <begin position="104"/>
        <end position="117"/>
    </location>
</feature>
<keyword evidence="5" id="KW-1185">Reference proteome</keyword>
<accession>A0A6V8HRB5</accession>
<dbReference type="Pfam" id="PF11951">
    <property type="entry name" value="Fungal_trans_2"/>
    <property type="match status" value="1"/>
</dbReference>
<sequence length="625" mass="70822">MPVIPTRTPRRFQILDITSEVIRDYHHVVPDEGPLLDDAISPSPRNGPLEYDNGRDDGRQVGRIVREEDATRPVVDTETQHDQQWKSPEKLRTLLTGRKEPHSKVNQSLPSRSDINNLSPSSIAYPQGQVACEPSEQAGGIINASDGYTTNTMWLKQVLQRDQLSMDDESDYSAVYSPLSQSMQSGYCDPPIPLSDFHVQDGIFVPGSEYLELHSTLRNHLILEAKSSVPTRHCTPEQLGEDLGVPVDSTSARIKIPEEEEFLLWKNWLEEIAPWLDKFDNQCHFQNNLLAMARSHDHLGYAMLALSARQLERKGATAHKERSLEFYHHAIHILLPLLPTRSTAVIASCVVLCVLEMLSCAPKAWQRHLDGCAGLMEAVGMNGFSRGPEQALFWCFARMDICGGLISCTKTLIPVDHWATGDLDADVRLFRSAPTFDTFANYMVYLCAQVLDILAPCHHKFGRLGGPRNNSLTERAFTERWSKLWFYIQDWYLKRPEEMKPVMEYSSSSSSFPKILFANPAAISGNQLYHTASLLMLQARPPGLRLEPKPRSALWHARLVCGISINNHHHGAWTNAMQPLWIAGQWMSHPSEHQEILELLERIEKESGWPTQWRADDLKEFWGLI</sequence>
<evidence type="ECO:0000256" key="2">
    <source>
        <dbReference type="ARBA" id="ARBA00023242"/>
    </source>
</evidence>
<evidence type="ECO:0000313" key="4">
    <source>
        <dbReference type="EMBL" id="GAM43972.1"/>
    </source>
</evidence>
<comment type="subcellular location">
    <subcellularLocation>
        <location evidence="1">Nucleus</location>
    </subcellularLocation>
</comment>
<feature type="compositionally biased region" description="Basic and acidic residues" evidence="3">
    <location>
        <begin position="52"/>
        <end position="71"/>
    </location>
</feature>
<dbReference type="GO" id="GO:0045944">
    <property type="term" value="P:positive regulation of transcription by RNA polymerase II"/>
    <property type="evidence" value="ECO:0007669"/>
    <property type="project" value="TreeGrafter"/>
</dbReference>
<keyword evidence="2" id="KW-0539">Nucleus</keyword>
<dbReference type="GO" id="GO:0003700">
    <property type="term" value="F:DNA-binding transcription factor activity"/>
    <property type="evidence" value="ECO:0007669"/>
    <property type="project" value="TreeGrafter"/>
</dbReference>
<dbReference type="EMBL" id="DF933856">
    <property type="protein sequence ID" value="GAM43972.1"/>
    <property type="molecule type" value="Genomic_DNA"/>
</dbReference>
<evidence type="ECO:0000256" key="1">
    <source>
        <dbReference type="ARBA" id="ARBA00004123"/>
    </source>
</evidence>
<dbReference type="AlphaFoldDB" id="A0A6V8HRB5"/>
<feature type="region of interest" description="Disordered" evidence="3">
    <location>
        <begin position="33"/>
        <end position="117"/>
    </location>
</feature>
<dbReference type="Proteomes" id="UP000053095">
    <property type="component" value="Unassembled WGS sequence"/>
</dbReference>
<evidence type="ECO:0000256" key="3">
    <source>
        <dbReference type="SAM" id="MobiDB-lite"/>
    </source>
</evidence>
<feature type="compositionally biased region" description="Basic and acidic residues" evidence="3">
    <location>
        <begin position="78"/>
        <end position="103"/>
    </location>
</feature>
<organism evidence="4 5">
    <name type="scientific">Talaromyces pinophilus</name>
    <name type="common">Penicillium pinophilum</name>
    <dbReference type="NCBI Taxonomy" id="128442"/>
    <lineage>
        <taxon>Eukaryota</taxon>
        <taxon>Fungi</taxon>
        <taxon>Dikarya</taxon>
        <taxon>Ascomycota</taxon>
        <taxon>Pezizomycotina</taxon>
        <taxon>Eurotiomycetes</taxon>
        <taxon>Eurotiomycetidae</taxon>
        <taxon>Eurotiales</taxon>
        <taxon>Trichocomaceae</taxon>
        <taxon>Talaromyces</taxon>
        <taxon>Talaromyces sect. Talaromyces</taxon>
    </lineage>
</organism>
<dbReference type="PANTHER" id="PTHR37534">
    <property type="entry name" value="TRANSCRIPTIONAL ACTIVATOR PROTEIN UGA3"/>
    <property type="match status" value="1"/>
</dbReference>
<gene>
    <name evidence="4" type="ORF">TCE0_060f19217</name>
</gene>
<evidence type="ECO:0008006" key="6">
    <source>
        <dbReference type="Google" id="ProtNLM"/>
    </source>
</evidence>
<proteinExistence type="predicted"/>